<sequence length="143" mass="14773">MALLTRYSGSIIRFRQLSRSSISPCEQVGEHHGGAGGCLASGDSGGIRAGATDGGGELAGFVVQPLTNSIGTSSASISNGPFFVCMGSRLLLRLGALMFLCSSFTLAQHLSQAIAAVTLRGNQVCLRALHRSPVLVDQPVRGD</sequence>
<protein>
    <submittedName>
        <fullName evidence="1">Uncharacterized protein</fullName>
    </submittedName>
</protein>
<evidence type="ECO:0000313" key="2">
    <source>
        <dbReference type="Proteomes" id="UP000237194"/>
    </source>
</evidence>
<dbReference type="Proteomes" id="UP000237194">
    <property type="component" value="Unassembled WGS sequence"/>
</dbReference>
<reference evidence="1 2" key="1">
    <citation type="submission" date="2016-08" db="EMBL/GenBank/DDBJ databases">
        <authorList>
            <person name="Seilhamer J.J."/>
        </authorList>
    </citation>
    <scope>NUCLEOTIDE SEQUENCE [LARGE SCALE GENOMIC DNA]</scope>
    <source>
        <strain evidence="1 2">KT-27</strain>
    </source>
</reference>
<dbReference type="AlphaFoldDB" id="A0A2S3WEL1"/>
<organism evidence="1 2">
    <name type="scientific">Pseudomonas putida</name>
    <name type="common">Arthrobacter siderocapsulatus</name>
    <dbReference type="NCBI Taxonomy" id="303"/>
    <lineage>
        <taxon>Bacteria</taxon>
        <taxon>Pseudomonadati</taxon>
        <taxon>Pseudomonadota</taxon>
        <taxon>Gammaproteobacteria</taxon>
        <taxon>Pseudomonadales</taxon>
        <taxon>Pseudomonadaceae</taxon>
        <taxon>Pseudomonas</taxon>
    </lineage>
</organism>
<gene>
    <name evidence="1" type="ORF">BGP80_15835</name>
</gene>
<proteinExistence type="predicted"/>
<reference evidence="1 2" key="2">
    <citation type="submission" date="2018-03" db="EMBL/GenBank/DDBJ databases">
        <title>Draft genome of Pseudomonas putida strain KT-27.</title>
        <authorList>
            <person name="Yoshizawa S."/>
            <person name="Khan N.H."/>
            <person name="Nishimura M."/>
            <person name="Chiura H.X."/>
            <person name="Ogura Y."/>
            <person name="Hayashi T."/>
            <person name="Kogure K."/>
        </authorList>
    </citation>
    <scope>NUCLEOTIDE SEQUENCE [LARGE SCALE GENOMIC DNA]</scope>
    <source>
        <strain evidence="1 2">KT-27</strain>
    </source>
</reference>
<comment type="caution">
    <text evidence="1">The sequence shown here is derived from an EMBL/GenBank/DDBJ whole genome shotgun (WGS) entry which is preliminary data.</text>
</comment>
<dbReference type="EMBL" id="MIND01000018">
    <property type="protein sequence ID" value="POF89349.1"/>
    <property type="molecule type" value="Genomic_DNA"/>
</dbReference>
<accession>A0A2S3WEL1</accession>
<evidence type="ECO:0000313" key="1">
    <source>
        <dbReference type="EMBL" id="POF89349.1"/>
    </source>
</evidence>
<name>A0A2S3WEL1_PSEPU</name>